<evidence type="ECO:0000313" key="18">
    <source>
        <dbReference type="Proteomes" id="UP000594260"/>
    </source>
</evidence>
<dbReference type="InterPro" id="IPR000504">
    <property type="entry name" value="RRM_dom"/>
</dbReference>
<evidence type="ECO:0000256" key="4">
    <source>
        <dbReference type="ARBA" id="ARBA00022491"/>
    </source>
</evidence>
<proteinExistence type="predicted"/>
<keyword evidence="12" id="KW-0508">mRNA splicing</keyword>
<dbReference type="CDD" id="cd19609">
    <property type="entry name" value="NTD_TDP-43"/>
    <property type="match status" value="1"/>
</dbReference>
<organism evidence="17 18">
    <name type="scientific">Varroa destructor</name>
    <name type="common">Honeybee mite</name>
    <dbReference type="NCBI Taxonomy" id="109461"/>
    <lineage>
        <taxon>Eukaryota</taxon>
        <taxon>Metazoa</taxon>
        <taxon>Ecdysozoa</taxon>
        <taxon>Arthropoda</taxon>
        <taxon>Chelicerata</taxon>
        <taxon>Arachnida</taxon>
        <taxon>Acari</taxon>
        <taxon>Parasitiformes</taxon>
        <taxon>Mesostigmata</taxon>
        <taxon>Gamasina</taxon>
        <taxon>Dermanyssoidea</taxon>
        <taxon>Varroidae</taxon>
        <taxon>Varroa</taxon>
    </lineage>
</organism>
<feature type="region of interest" description="Disordered" evidence="15">
    <location>
        <begin position="318"/>
        <end position="379"/>
    </location>
</feature>
<evidence type="ECO:0000256" key="15">
    <source>
        <dbReference type="SAM" id="MobiDB-lite"/>
    </source>
</evidence>
<evidence type="ECO:0000256" key="7">
    <source>
        <dbReference type="ARBA" id="ARBA00022884"/>
    </source>
</evidence>
<feature type="compositionally biased region" description="Low complexity" evidence="15">
    <location>
        <begin position="392"/>
        <end position="408"/>
    </location>
</feature>
<protein>
    <recommendedName>
        <fullName evidence="3">TAR DNA-binding protein 43</fullName>
    </recommendedName>
</protein>
<dbReference type="SUPFAM" id="SSF54928">
    <property type="entry name" value="RNA-binding domain, RBD"/>
    <property type="match status" value="2"/>
</dbReference>
<feature type="domain" description="RRM" evidence="16">
    <location>
        <begin position="116"/>
        <end position="194"/>
    </location>
</feature>
<evidence type="ECO:0000256" key="8">
    <source>
        <dbReference type="ARBA" id="ARBA00023015"/>
    </source>
</evidence>
<sequence length="580" mass="59135">MSDVYIQVSEDEAEEPIELPGEPDGSLLLTTVTAQFPNACGLKYRNPDTGAFRGVRLLEGRLHAPEGGWGSRVFYCVVPKETKRRSDESPGGGGGGGGSGDTLVKLKARTDAKKCSDLIVLGLPWKTTEQELRQYFEAFGEVLMAQVKKDPKTQQSKGFGFIRFSSYESQIRVLSKRHMIDGRWCDVKIPNSRDGQASELSRKVFVGRCTEDLTADDLRDYFSKFGEVTDVFIPKPFRAFAFVTFVDAEVAQSLCGEDHIIKGTSIHVSNAVPKNDQGAGSGVGGSGGGVGGLGVGVGVGPGVVGGVGVGTVMHHHHLASSSRTSHPMMAQPDPRSPLSRGGGGHYGAGGMSSYSSHHPHLAGHHPLPPGPAGGHVAAGHVGTVHSWTSAAAGASSAGGREMGGPSTSAGGGVVGGLSHPGATTTPPTLGMNALSLGGPPSAASAQAGQPSSSLQPINSAVLQALGQAGYGLFSGNFAAGGGASNGGSGGGHSAGEAHSSHVNPNPPYVWGPGAPHESPGWHKAHGGHGAPQPGQTGASQPAQQPQNAGGGQQAPQQGPQQGQQQQQAGSQQGYTMSVSP</sequence>
<keyword evidence="18" id="KW-1185">Reference proteome</keyword>
<dbReference type="OMA" id="MIMADGA"/>
<dbReference type="Pfam" id="PF18694">
    <property type="entry name" value="TDP-43_N"/>
    <property type="match status" value="1"/>
</dbReference>
<feature type="region of interest" description="Disordered" evidence="15">
    <location>
        <begin position="392"/>
        <end position="453"/>
    </location>
</feature>
<evidence type="ECO:0000313" key="17">
    <source>
        <dbReference type="EnsemblMetazoa" id="XP_022667192"/>
    </source>
</evidence>
<feature type="region of interest" description="Disordered" evidence="15">
    <location>
        <begin position="83"/>
        <end position="102"/>
    </location>
</feature>
<feature type="compositionally biased region" description="Low complexity" evidence="15">
    <location>
        <begin position="537"/>
        <end position="573"/>
    </location>
</feature>
<evidence type="ECO:0000256" key="9">
    <source>
        <dbReference type="ARBA" id="ARBA00023125"/>
    </source>
</evidence>
<dbReference type="Proteomes" id="UP000594260">
    <property type="component" value="Unplaced"/>
</dbReference>
<evidence type="ECO:0000256" key="13">
    <source>
        <dbReference type="ARBA" id="ARBA00023242"/>
    </source>
</evidence>
<feature type="region of interest" description="Disordered" evidence="15">
    <location>
        <begin position="485"/>
        <end position="580"/>
    </location>
</feature>
<dbReference type="GeneID" id="111252877"/>
<dbReference type="GO" id="GO:0005654">
    <property type="term" value="C:nucleoplasm"/>
    <property type="evidence" value="ECO:0007669"/>
    <property type="project" value="TreeGrafter"/>
</dbReference>
<reference evidence="17" key="1">
    <citation type="submission" date="2021-01" db="UniProtKB">
        <authorList>
            <consortium name="EnsemblMetazoa"/>
        </authorList>
    </citation>
    <scope>IDENTIFICATION</scope>
</reference>
<dbReference type="InterPro" id="IPR041105">
    <property type="entry name" value="TDP-43_N"/>
</dbReference>
<keyword evidence="6" id="KW-0677">Repeat</keyword>
<name>A0A7M7KI73_VARDE</name>
<dbReference type="GO" id="GO:0003690">
    <property type="term" value="F:double-stranded DNA binding"/>
    <property type="evidence" value="ECO:0007669"/>
    <property type="project" value="UniProtKB-ARBA"/>
</dbReference>
<dbReference type="GO" id="GO:0008380">
    <property type="term" value="P:RNA splicing"/>
    <property type="evidence" value="ECO:0007669"/>
    <property type="project" value="UniProtKB-KW"/>
</dbReference>
<dbReference type="OrthoDB" id="2020831at2759"/>
<evidence type="ECO:0000259" key="16">
    <source>
        <dbReference type="PROSITE" id="PS50102"/>
    </source>
</evidence>
<dbReference type="CDD" id="cd12322">
    <property type="entry name" value="RRM2_TDP43"/>
    <property type="match status" value="1"/>
</dbReference>
<keyword evidence="4" id="KW-0678">Repressor</keyword>
<keyword evidence="13" id="KW-0539">Nucleus</keyword>
<dbReference type="Pfam" id="PF00076">
    <property type="entry name" value="RRM_1"/>
    <property type="match status" value="2"/>
</dbReference>
<dbReference type="PANTHER" id="PTHR48033:SF9">
    <property type="entry name" value="TAR DNA-BINDING PROTEIN 43"/>
    <property type="match status" value="1"/>
</dbReference>
<dbReference type="FunFam" id="3.30.70.330:FF:000098">
    <property type="entry name" value="TAR DNA-binding protein 43"/>
    <property type="match status" value="1"/>
</dbReference>
<keyword evidence="10" id="KW-0496">Mitochondrion</keyword>
<keyword evidence="8" id="KW-0805">Transcription regulation</keyword>
<dbReference type="PANTHER" id="PTHR48033">
    <property type="entry name" value="RNA-BINDING (RRM/RBD/RNP MOTIFS) FAMILY PROTEIN"/>
    <property type="match status" value="1"/>
</dbReference>
<feature type="domain" description="RRM" evidence="16">
    <location>
        <begin position="202"/>
        <end position="273"/>
    </location>
</feature>
<dbReference type="EnsemblMetazoa" id="XM_022811457">
    <property type="protein sequence ID" value="XP_022667192"/>
    <property type="gene ID" value="LOC111252877"/>
</dbReference>
<dbReference type="CDD" id="cd12321">
    <property type="entry name" value="RRM1_TDP43"/>
    <property type="match status" value="1"/>
</dbReference>
<evidence type="ECO:0000256" key="2">
    <source>
        <dbReference type="ARBA" id="ARBA00004173"/>
    </source>
</evidence>
<dbReference type="SMART" id="SM00360">
    <property type="entry name" value="RRM"/>
    <property type="match status" value="2"/>
</dbReference>
<keyword evidence="9" id="KW-0238">DNA-binding</keyword>
<keyword evidence="7 14" id="KW-0694">RNA-binding</keyword>
<dbReference type="RefSeq" id="XP_022667192.1">
    <property type="nucleotide sequence ID" value="XM_022811457.1"/>
</dbReference>
<dbReference type="AlphaFoldDB" id="A0A7M7KI73"/>
<dbReference type="InParanoid" id="A0A7M7KI73"/>
<comment type="subcellular location">
    <subcellularLocation>
        <location evidence="2">Mitochondrion</location>
    </subcellularLocation>
    <subcellularLocation>
        <location evidence="1">Nucleus</location>
    </subcellularLocation>
</comment>
<keyword evidence="11" id="KW-0804">Transcription</keyword>
<evidence type="ECO:0000256" key="12">
    <source>
        <dbReference type="ARBA" id="ARBA00023187"/>
    </source>
</evidence>
<keyword evidence="5" id="KW-0507">mRNA processing</keyword>
<dbReference type="FunFam" id="3.30.70.330:FF:000107">
    <property type="entry name" value="TAR DNA-binding protein 43"/>
    <property type="match status" value="1"/>
</dbReference>
<accession>A0A7M7KI73</accession>
<dbReference type="PROSITE" id="PS50102">
    <property type="entry name" value="RRM"/>
    <property type="match status" value="2"/>
</dbReference>
<evidence type="ECO:0000256" key="14">
    <source>
        <dbReference type="PROSITE-ProRule" id="PRU00176"/>
    </source>
</evidence>
<dbReference type="KEGG" id="vde:111252877"/>
<evidence type="ECO:0000256" key="5">
    <source>
        <dbReference type="ARBA" id="ARBA00022664"/>
    </source>
</evidence>
<dbReference type="GO" id="GO:0010468">
    <property type="term" value="P:regulation of gene expression"/>
    <property type="evidence" value="ECO:0007669"/>
    <property type="project" value="TreeGrafter"/>
</dbReference>
<dbReference type="InterPro" id="IPR012677">
    <property type="entry name" value="Nucleotide-bd_a/b_plait_sf"/>
</dbReference>
<dbReference type="GO" id="GO:0000785">
    <property type="term" value="C:chromatin"/>
    <property type="evidence" value="ECO:0007669"/>
    <property type="project" value="TreeGrafter"/>
</dbReference>
<dbReference type="GO" id="GO:0006397">
    <property type="term" value="P:mRNA processing"/>
    <property type="evidence" value="ECO:0007669"/>
    <property type="project" value="UniProtKB-KW"/>
</dbReference>
<dbReference type="GO" id="GO:0003723">
    <property type="term" value="F:RNA binding"/>
    <property type="evidence" value="ECO:0007669"/>
    <property type="project" value="UniProtKB-UniRule"/>
</dbReference>
<dbReference type="InterPro" id="IPR035979">
    <property type="entry name" value="RBD_domain_sf"/>
</dbReference>
<evidence type="ECO:0000256" key="11">
    <source>
        <dbReference type="ARBA" id="ARBA00023163"/>
    </source>
</evidence>
<evidence type="ECO:0000256" key="10">
    <source>
        <dbReference type="ARBA" id="ARBA00023128"/>
    </source>
</evidence>
<dbReference type="Gene3D" id="3.30.70.330">
    <property type="match status" value="2"/>
</dbReference>
<evidence type="ECO:0000256" key="6">
    <source>
        <dbReference type="ARBA" id="ARBA00022737"/>
    </source>
</evidence>
<dbReference type="GO" id="GO:0005739">
    <property type="term" value="C:mitochondrion"/>
    <property type="evidence" value="ECO:0007669"/>
    <property type="project" value="UniProtKB-SubCell"/>
</dbReference>
<feature type="compositionally biased region" description="Gly residues" evidence="15">
    <location>
        <begin position="90"/>
        <end position="100"/>
    </location>
</feature>
<feature type="compositionally biased region" description="Low complexity" evidence="15">
    <location>
        <begin position="433"/>
        <end position="453"/>
    </location>
</feature>
<feature type="compositionally biased region" description="Gly residues" evidence="15">
    <location>
        <begin position="340"/>
        <end position="350"/>
    </location>
</feature>
<evidence type="ECO:0000256" key="1">
    <source>
        <dbReference type="ARBA" id="ARBA00004123"/>
    </source>
</evidence>
<evidence type="ECO:0000256" key="3">
    <source>
        <dbReference type="ARBA" id="ARBA00018889"/>
    </source>
</evidence>